<comment type="similarity">
    <text evidence="2">Belongs to the OmpP1/FadL family.</text>
</comment>
<dbReference type="Gene3D" id="2.40.160.60">
    <property type="entry name" value="Outer membrane protein transport protein (OMPP1/FadL/TodX)"/>
    <property type="match status" value="1"/>
</dbReference>
<dbReference type="SUPFAM" id="SSF56935">
    <property type="entry name" value="Porins"/>
    <property type="match status" value="1"/>
</dbReference>
<sequence>MNMNKFSKTLLASLVTLTSAGAYSAAFQLAEVSTSGLGMAYAGNAAVADNASVVATNPALMTLFKQTEVSVGGIFVDADINIEGKLNSTGSDASHKNIVPNAIIPNLYVVSPINDRFSIGGGVNVNYGLKSEFSPNYSAGFFGGRTDLSAVNVNLSGAYNLGYGFSIGAGINAVHAKAELERYLGAIAARFSEAKQALANNQDLIDNAIQNLKNLETAIAAGNTSLETQKTALLTQVNGLLQANGLSQTITTSNQLQLLVNGIASINTDTTIHKLKGDKWGFGWNAGLLYEINENNRLGISYHSAINLKFKGKYSNTVAVAIPNVVNTTTGGAEIDGSLTLRLPAYWEVSGYHKLTEKLAAQYSYKRTNWSSFKSLDAYGQNDNLLFHKVENFNDSQRIAFGLSYDLNEMLTLRTGIAYDESASVRNPSISIPDTDRTWYSLGATVRATPNLSVDIGYSHLRGSKLTFNEDNLATFKSRARANLYGLNVNYKF</sequence>
<keyword evidence="10" id="KW-1185">Reference proteome</keyword>
<keyword evidence="7" id="KW-0998">Cell outer membrane</keyword>
<evidence type="ECO:0000256" key="1">
    <source>
        <dbReference type="ARBA" id="ARBA00004571"/>
    </source>
</evidence>
<organism evidence="9 10">
    <name type="scientific">Mannheimia cairinae</name>
    <dbReference type="NCBI Taxonomy" id="3025936"/>
    <lineage>
        <taxon>Bacteria</taxon>
        <taxon>Pseudomonadati</taxon>
        <taxon>Pseudomonadota</taxon>
        <taxon>Gammaproteobacteria</taxon>
        <taxon>Pasteurellales</taxon>
        <taxon>Pasteurellaceae</taxon>
        <taxon>Mannheimia</taxon>
    </lineage>
</organism>
<reference evidence="9 10" key="1">
    <citation type="submission" date="2023-02" db="EMBL/GenBank/DDBJ databases">
        <title>Mannheimia cairiniae sp. nov., a novel species of Mannheimia obtained from moscovy ducks (Cairina moschata) and reclassification of Mannheimia ovis as heterotypic synonym of Mannheimia pernigra.</title>
        <authorList>
            <person name="Christensen H."/>
        </authorList>
    </citation>
    <scope>NUCLEOTIDE SEQUENCE [LARGE SCALE GENOMIC DNA]</scope>
    <source>
        <strain evidence="9 10">AT1</strain>
    </source>
</reference>
<evidence type="ECO:0000256" key="2">
    <source>
        <dbReference type="ARBA" id="ARBA00008163"/>
    </source>
</evidence>
<evidence type="ECO:0000256" key="5">
    <source>
        <dbReference type="ARBA" id="ARBA00022729"/>
    </source>
</evidence>
<evidence type="ECO:0000256" key="6">
    <source>
        <dbReference type="ARBA" id="ARBA00023136"/>
    </source>
</evidence>
<name>A0ABT5MNM4_9PAST</name>
<dbReference type="InterPro" id="IPR005017">
    <property type="entry name" value="OMPP1/FadL/TodX"/>
</dbReference>
<proteinExistence type="inferred from homology"/>
<protein>
    <submittedName>
        <fullName evidence="9">Outer membrane protein transport protein</fullName>
    </submittedName>
</protein>
<feature type="chain" id="PRO_5047452167" evidence="8">
    <location>
        <begin position="25"/>
        <end position="493"/>
    </location>
</feature>
<keyword evidence="6" id="KW-0472">Membrane</keyword>
<keyword evidence="5 8" id="KW-0732">Signal</keyword>
<comment type="caution">
    <text evidence="9">The sequence shown here is derived from an EMBL/GenBank/DDBJ whole genome shotgun (WGS) entry which is preliminary data.</text>
</comment>
<evidence type="ECO:0000256" key="3">
    <source>
        <dbReference type="ARBA" id="ARBA00022452"/>
    </source>
</evidence>
<keyword evidence="3" id="KW-1134">Transmembrane beta strand</keyword>
<dbReference type="EMBL" id="JAQSJE010000001">
    <property type="protein sequence ID" value="MDD0823086.1"/>
    <property type="molecule type" value="Genomic_DNA"/>
</dbReference>
<gene>
    <name evidence="9" type="ORF">PTQ27_01175</name>
</gene>
<evidence type="ECO:0000256" key="4">
    <source>
        <dbReference type="ARBA" id="ARBA00022692"/>
    </source>
</evidence>
<dbReference type="RefSeq" id="WP_273748436.1">
    <property type="nucleotide sequence ID" value="NZ_JAQSJE010000001.1"/>
</dbReference>
<evidence type="ECO:0000256" key="8">
    <source>
        <dbReference type="SAM" id="SignalP"/>
    </source>
</evidence>
<evidence type="ECO:0000256" key="7">
    <source>
        <dbReference type="ARBA" id="ARBA00023237"/>
    </source>
</evidence>
<dbReference type="Pfam" id="PF03349">
    <property type="entry name" value="Toluene_X"/>
    <property type="match status" value="1"/>
</dbReference>
<dbReference type="Proteomes" id="UP001221909">
    <property type="component" value="Unassembled WGS sequence"/>
</dbReference>
<accession>A0ABT5MNM4</accession>
<feature type="signal peptide" evidence="8">
    <location>
        <begin position="1"/>
        <end position="24"/>
    </location>
</feature>
<evidence type="ECO:0000313" key="10">
    <source>
        <dbReference type="Proteomes" id="UP001221909"/>
    </source>
</evidence>
<keyword evidence="4" id="KW-0812">Transmembrane</keyword>
<evidence type="ECO:0000313" key="9">
    <source>
        <dbReference type="EMBL" id="MDD0823086.1"/>
    </source>
</evidence>
<comment type="subcellular location">
    <subcellularLocation>
        <location evidence="1">Cell outer membrane</location>
        <topology evidence="1">Multi-pass membrane protein</topology>
    </subcellularLocation>
</comment>
<dbReference type="PANTHER" id="PTHR35093">
    <property type="entry name" value="OUTER MEMBRANE PROTEIN NMB0088-RELATED"/>
    <property type="match status" value="1"/>
</dbReference>
<dbReference type="PANTHER" id="PTHR35093:SF3">
    <property type="entry name" value="LONG-CHAIN FATTY ACID TRANSPORT PROTEIN"/>
    <property type="match status" value="1"/>
</dbReference>